<dbReference type="Gene3D" id="3.40.640.10">
    <property type="entry name" value="Type I PLP-dependent aspartate aminotransferase-like (Major domain)"/>
    <property type="match status" value="1"/>
</dbReference>
<evidence type="ECO:0000259" key="1">
    <source>
        <dbReference type="Pfam" id="PF00155"/>
    </source>
</evidence>
<feature type="domain" description="Aminotransferase class I/classII large" evidence="1">
    <location>
        <begin position="66"/>
        <end position="346"/>
    </location>
</feature>
<dbReference type="PANTHER" id="PTHR46577">
    <property type="entry name" value="HTH-TYPE TRANSCRIPTIONAL REGULATORY PROTEIN GABR"/>
    <property type="match status" value="1"/>
</dbReference>
<accession>A0ABW2SSW2</accession>
<name>A0ABW2SSW2_9ACTN</name>
<proteinExistence type="predicted"/>
<dbReference type="GO" id="GO:0008483">
    <property type="term" value="F:transaminase activity"/>
    <property type="evidence" value="ECO:0007669"/>
    <property type="project" value="UniProtKB-KW"/>
</dbReference>
<evidence type="ECO:0000313" key="3">
    <source>
        <dbReference type="Proteomes" id="UP001596514"/>
    </source>
</evidence>
<dbReference type="InterPro" id="IPR051446">
    <property type="entry name" value="HTH_trans_reg/aminotransferase"/>
</dbReference>
<keyword evidence="2" id="KW-0032">Aminotransferase</keyword>
<protein>
    <submittedName>
        <fullName evidence="2">Aminotransferase class I/II-fold pyridoxal phosphate-dependent enzyme</fullName>
    </submittedName>
</protein>
<dbReference type="EMBL" id="JBHTEE010000001">
    <property type="protein sequence ID" value="MFC7599178.1"/>
    <property type="molecule type" value="Genomic_DNA"/>
</dbReference>
<organism evidence="2 3">
    <name type="scientific">Streptosporangium amethystogenes subsp. fukuiense</name>
    <dbReference type="NCBI Taxonomy" id="698418"/>
    <lineage>
        <taxon>Bacteria</taxon>
        <taxon>Bacillati</taxon>
        <taxon>Actinomycetota</taxon>
        <taxon>Actinomycetes</taxon>
        <taxon>Streptosporangiales</taxon>
        <taxon>Streptosporangiaceae</taxon>
        <taxon>Streptosporangium</taxon>
    </lineage>
</organism>
<keyword evidence="3" id="KW-1185">Reference proteome</keyword>
<dbReference type="Pfam" id="PF00155">
    <property type="entry name" value="Aminotran_1_2"/>
    <property type="match status" value="1"/>
</dbReference>
<dbReference type="Proteomes" id="UP001596514">
    <property type="component" value="Unassembled WGS sequence"/>
</dbReference>
<dbReference type="SUPFAM" id="SSF53383">
    <property type="entry name" value="PLP-dependent transferases"/>
    <property type="match status" value="1"/>
</dbReference>
<keyword evidence="2" id="KW-0808">Transferase</keyword>
<sequence>MRTDAGAAPVTPAESAGPLSHVRSWRAGVVQSLPPPGVFDLGPGYLEPGLLPVDLLGAAYARALEEYGSAALGYGDDRGALDLRAALAERTAQADGIACEPGNVLVTAGISQALQLLATTLAEPGDVVLVEETCYDLGRLILTDCGMRLREVRSDSAGMDPEALREALAGERAAFVYLNPTFHNPTGRVVPVARRHELLSVASGHGTPVVEDDAYAELNLGEAPAPPSMAGLAGYHGVIRLRTFSKTLAPGLRLGWLLAGTETVDRLAGHGLFRSGGCLNHTAALAVAALVRAGDYDRHLDWLRARLRQRRDTLVDTLLAELNDGFELDRPDGGFFVWLRARHRRREPDLLGAASGAGVEVAAGSRFGGTARPAVRLAYSFNSPSRLALAARRLAAAWNALPAHTDRT</sequence>
<dbReference type="InterPro" id="IPR004839">
    <property type="entry name" value="Aminotransferase_I/II_large"/>
</dbReference>
<dbReference type="CDD" id="cd00609">
    <property type="entry name" value="AAT_like"/>
    <property type="match status" value="1"/>
</dbReference>
<dbReference type="RefSeq" id="WP_343963166.1">
    <property type="nucleotide sequence ID" value="NZ_BAAAGK010000015.1"/>
</dbReference>
<dbReference type="InterPro" id="IPR015421">
    <property type="entry name" value="PyrdxlP-dep_Trfase_major"/>
</dbReference>
<comment type="caution">
    <text evidence="2">The sequence shown here is derived from an EMBL/GenBank/DDBJ whole genome shotgun (WGS) entry which is preliminary data.</text>
</comment>
<dbReference type="InterPro" id="IPR015424">
    <property type="entry name" value="PyrdxlP-dep_Trfase"/>
</dbReference>
<evidence type="ECO:0000313" key="2">
    <source>
        <dbReference type="EMBL" id="MFC7599178.1"/>
    </source>
</evidence>
<reference evidence="3" key="1">
    <citation type="journal article" date="2019" name="Int. J. Syst. Evol. Microbiol.">
        <title>The Global Catalogue of Microorganisms (GCM) 10K type strain sequencing project: providing services to taxonomists for standard genome sequencing and annotation.</title>
        <authorList>
            <consortium name="The Broad Institute Genomics Platform"/>
            <consortium name="The Broad Institute Genome Sequencing Center for Infectious Disease"/>
            <person name="Wu L."/>
            <person name="Ma J."/>
        </authorList>
    </citation>
    <scope>NUCLEOTIDE SEQUENCE [LARGE SCALE GENOMIC DNA]</scope>
    <source>
        <strain evidence="3">JCM 10083</strain>
    </source>
</reference>
<gene>
    <name evidence="2" type="ORF">ACFQVD_03520</name>
</gene>
<dbReference type="PANTHER" id="PTHR46577:SF2">
    <property type="entry name" value="TRANSCRIPTIONAL REGULATORY PROTEIN"/>
    <property type="match status" value="1"/>
</dbReference>